<evidence type="ECO:0000313" key="2">
    <source>
        <dbReference type="Proteomes" id="UP000621799"/>
    </source>
</evidence>
<dbReference type="RefSeq" id="WP_264320148.1">
    <property type="nucleotide sequence ID" value="NZ_JADEXN010000040.1"/>
</dbReference>
<comment type="caution">
    <text evidence="1">The sequence shown here is derived from an EMBL/GenBank/DDBJ whole genome shotgun (WGS) entry which is preliminary data.</text>
</comment>
<dbReference type="Proteomes" id="UP000621799">
    <property type="component" value="Unassembled WGS sequence"/>
</dbReference>
<dbReference type="Gene3D" id="3.40.50.300">
    <property type="entry name" value="P-loop containing nucleotide triphosphate hydrolases"/>
    <property type="match status" value="1"/>
</dbReference>
<keyword evidence="2" id="KW-1185">Reference proteome</keyword>
<reference evidence="1" key="1">
    <citation type="submission" date="2020-10" db="EMBL/GenBank/DDBJ databases">
        <authorList>
            <person name="Castelo-Branco R."/>
            <person name="Eusebio N."/>
            <person name="Adriana R."/>
            <person name="Vieira A."/>
            <person name="Brugerolle De Fraissinette N."/>
            <person name="Rezende De Castro R."/>
            <person name="Schneider M.P."/>
            <person name="Vasconcelos V."/>
            <person name="Leao P.N."/>
        </authorList>
    </citation>
    <scope>NUCLEOTIDE SEQUENCE</scope>
    <source>
        <strain evidence="1">LEGE 11467</strain>
    </source>
</reference>
<gene>
    <name evidence="1" type="ORF">IQ235_03670</name>
</gene>
<name>A0A928VT49_9CYAN</name>
<protein>
    <recommendedName>
        <fullName evidence="3">Serine kinase</fullName>
    </recommendedName>
</protein>
<organism evidence="1 2">
    <name type="scientific">Zarconia navalis LEGE 11467</name>
    <dbReference type="NCBI Taxonomy" id="1828826"/>
    <lineage>
        <taxon>Bacteria</taxon>
        <taxon>Bacillati</taxon>
        <taxon>Cyanobacteriota</taxon>
        <taxon>Cyanophyceae</taxon>
        <taxon>Oscillatoriophycideae</taxon>
        <taxon>Oscillatoriales</taxon>
        <taxon>Oscillatoriales incertae sedis</taxon>
        <taxon>Zarconia</taxon>
        <taxon>Zarconia navalis</taxon>
    </lineage>
</organism>
<accession>A0A928VT49</accession>
<sequence length="300" mass="32861">MYNYTAYGLGIRSDFKLPGLIPGDSTADAAIRRGEVDRTPSQTQTSEDLLLRVNPTEVCYASPNLGAVSVRQGKEIIVDAHPNINERVLGQFIVGLPLPMLLHQRKLLVLHASAVSVGGRAIAFLGQSGQGKSTTAATLHQRNHPLVTDDALVIQLDGTSDAVVFPSYPQLRLWPQLVTSLGETPENLPTVFPDTEKRSRSVDRGFCARSLPLERIYVLNVGDRMSIEPLEPTVAFQAIMGQSYPTTEISKAMGLAEVKFGQCIELIRRVRVCQLTRMRDLSALSELARAIEEDMAQPSL</sequence>
<dbReference type="EMBL" id="JADEXN010000040">
    <property type="protein sequence ID" value="MBE9039889.1"/>
    <property type="molecule type" value="Genomic_DNA"/>
</dbReference>
<evidence type="ECO:0000313" key="1">
    <source>
        <dbReference type="EMBL" id="MBE9039889.1"/>
    </source>
</evidence>
<dbReference type="AlphaFoldDB" id="A0A928VT49"/>
<dbReference type="SUPFAM" id="SSF53795">
    <property type="entry name" value="PEP carboxykinase-like"/>
    <property type="match status" value="1"/>
</dbReference>
<proteinExistence type="predicted"/>
<evidence type="ECO:0008006" key="3">
    <source>
        <dbReference type="Google" id="ProtNLM"/>
    </source>
</evidence>
<dbReference type="InterPro" id="IPR027417">
    <property type="entry name" value="P-loop_NTPase"/>
</dbReference>